<reference evidence="9" key="2">
    <citation type="submission" date="2021-08" db="EMBL/GenBank/DDBJ databases">
        <authorList>
            <person name="Tani A."/>
            <person name="Ola A."/>
            <person name="Ogura Y."/>
            <person name="Katsura K."/>
            <person name="Hayashi T."/>
        </authorList>
    </citation>
    <scope>NUCLEOTIDE SEQUENCE</scope>
    <source>
        <strain evidence="9">NBRC 103626</strain>
    </source>
</reference>
<dbReference type="PANTHER" id="PTHR33778:SF1">
    <property type="entry name" value="MAGNESIUM TRANSPORTER YHID-RELATED"/>
    <property type="match status" value="1"/>
</dbReference>
<feature type="transmembrane region" description="Helical" evidence="7">
    <location>
        <begin position="98"/>
        <end position="116"/>
    </location>
</feature>
<protein>
    <recommendedName>
        <fullName evidence="7">Protein MgtC</fullName>
    </recommendedName>
</protein>
<dbReference type="Proteomes" id="UP001055108">
    <property type="component" value="Unassembled WGS sequence"/>
</dbReference>
<dbReference type="AlphaFoldDB" id="A0AA37HRX8"/>
<keyword evidence="6 7" id="KW-0472">Membrane</keyword>
<gene>
    <name evidence="9" type="ORF">NBEOAGPD_3953</name>
</gene>
<dbReference type="PRINTS" id="PR01837">
    <property type="entry name" value="MGTCSAPBPROT"/>
</dbReference>
<feature type="transmembrane region" description="Helical" evidence="7">
    <location>
        <begin position="6"/>
        <end position="27"/>
    </location>
</feature>
<keyword evidence="7" id="KW-0997">Cell inner membrane</keyword>
<evidence type="ECO:0000313" key="10">
    <source>
        <dbReference type="Proteomes" id="UP001055108"/>
    </source>
</evidence>
<feature type="transmembrane region" description="Helical" evidence="7">
    <location>
        <begin position="73"/>
        <end position="93"/>
    </location>
</feature>
<evidence type="ECO:0000313" key="9">
    <source>
        <dbReference type="EMBL" id="GJD80710.1"/>
    </source>
</evidence>
<evidence type="ECO:0000256" key="4">
    <source>
        <dbReference type="ARBA" id="ARBA00022692"/>
    </source>
</evidence>
<dbReference type="InterPro" id="IPR003416">
    <property type="entry name" value="MgtC/SapB/SrpB/YhiD_fam"/>
</dbReference>
<evidence type="ECO:0000256" key="2">
    <source>
        <dbReference type="ARBA" id="ARBA00009298"/>
    </source>
</evidence>
<organism evidence="9 10">
    <name type="scientific">Methylobacterium gregans</name>
    <dbReference type="NCBI Taxonomy" id="374424"/>
    <lineage>
        <taxon>Bacteria</taxon>
        <taxon>Pseudomonadati</taxon>
        <taxon>Pseudomonadota</taxon>
        <taxon>Alphaproteobacteria</taxon>
        <taxon>Hyphomicrobiales</taxon>
        <taxon>Methylobacteriaceae</taxon>
        <taxon>Methylobacterium</taxon>
    </lineage>
</organism>
<reference evidence="9" key="1">
    <citation type="journal article" date="2016" name="Front. Microbiol.">
        <title>Genome Sequence of the Piezophilic, Mesophilic Sulfate-Reducing Bacterium Desulfovibrio indicus J2T.</title>
        <authorList>
            <person name="Cao J."/>
            <person name="Maignien L."/>
            <person name="Shao Z."/>
            <person name="Alain K."/>
            <person name="Jebbar M."/>
        </authorList>
    </citation>
    <scope>NUCLEOTIDE SEQUENCE</scope>
    <source>
        <strain evidence="9">NBRC 103626</strain>
    </source>
</reference>
<evidence type="ECO:0000256" key="5">
    <source>
        <dbReference type="ARBA" id="ARBA00022989"/>
    </source>
</evidence>
<comment type="subcellular location">
    <subcellularLocation>
        <location evidence="7">Cell inner membrane</location>
        <topology evidence="7">Multi-pass membrane protein</topology>
    </subcellularLocation>
    <subcellularLocation>
        <location evidence="1">Cell membrane</location>
        <topology evidence="1">Multi-pass membrane protein</topology>
    </subcellularLocation>
</comment>
<keyword evidence="3" id="KW-1003">Cell membrane</keyword>
<dbReference type="EMBL" id="BPQM01000107">
    <property type="protein sequence ID" value="GJD80710.1"/>
    <property type="molecule type" value="Genomic_DNA"/>
</dbReference>
<evidence type="ECO:0000256" key="7">
    <source>
        <dbReference type="RuleBase" id="RU365041"/>
    </source>
</evidence>
<accession>A0AA37HRX8</accession>
<evidence type="ECO:0000256" key="3">
    <source>
        <dbReference type="ARBA" id="ARBA00022475"/>
    </source>
</evidence>
<comment type="caution">
    <text evidence="9">The sequence shown here is derived from an EMBL/GenBank/DDBJ whole genome shotgun (WGS) entry which is preliminary data.</text>
</comment>
<comment type="similarity">
    <text evidence="2 7">Belongs to the MgtC/SapB family.</text>
</comment>
<keyword evidence="5 7" id="KW-1133">Transmembrane helix</keyword>
<evidence type="ECO:0000256" key="6">
    <source>
        <dbReference type="ARBA" id="ARBA00023136"/>
    </source>
</evidence>
<proteinExistence type="inferred from homology"/>
<dbReference type="PANTHER" id="PTHR33778">
    <property type="entry name" value="PROTEIN MGTC"/>
    <property type="match status" value="1"/>
</dbReference>
<keyword evidence="4 7" id="KW-0812">Transmembrane</keyword>
<dbReference type="GO" id="GO:0005886">
    <property type="term" value="C:plasma membrane"/>
    <property type="evidence" value="ECO:0007669"/>
    <property type="project" value="UniProtKB-SubCell"/>
</dbReference>
<name>A0AA37HRX8_9HYPH</name>
<keyword evidence="10" id="KW-1185">Reference proteome</keyword>
<feature type="transmembrane region" description="Helical" evidence="7">
    <location>
        <begin position="39"/>
        <end position="58"/>
    </location>
</feature>
<evidence type="ECO:0000259" key="8">
    <source>
        <dbReference type="Pfam" id="PF02308"/>
    </source>
</evidence>
<evidence type="ECO:0000256" key="1">
    <source>
        <dbReference type="ARBA" id="ARBA00004651"/>
    </source>
</evidence>
<sequence>MTSDLGSDTVLLRLGLSLLAAALLGWNREQLGHPAGLRTIVLICLAACTAMLLANWLLASTHGSGHGLLRLDLMRLAQGVLAGIGSIGAGTILKQGSIVRGVTTAATVWLATVIGLCFGAGAWPLGAAATGLALATLQGLRWAEQALRRRSYGAVAVEFDPARTSHAALLGVCAKPRFSLRSSALEQDAARGRLRCIGAYRGTMPDWPLALLARLRGEAGVDRVAWEDMA</sequence>
<dbReference type="Pfam" id="PF02308">
    <property type="entry name" value="MgtC"/>
    <property type="match status" value="1"/>
</dbReference>
<dbReference type="InterPro" id="IPR049177">
    <property type="entry name" value="MgtC_SapB_SrpB_YhiD_N"/>
</dbReference>
<dbReference type="RefSeq" id="WP_238304879.1">
    <property type="nucleotide sequence ID" value="NZ_BPQM01000107.1"/>
</dbReference>
<feature type="domain" description="MgtC/SapB/SrpB/YhiD N-terminal" evidence="8">
    <location>
        <begin position="14"/>
        <end position="145"/>
    </location>
</feature>